<evidence type="ECO:0000256" key="1">
    <source>
        <dbReference type="SAM" id="Phobius"/>
    </source>
</evidence>
<sequence length="257" mass="28717">MHVVLMLTVVGSLLWGLVALTPYLLQKGWPLALAVPFIGLIDVFWGVSMIYVIDLLNSHYRRNNEFLRKFYAELHSDLLSMLALAVVLFVIFSLARTSYSLSSIDVACLGLPMFICALDSLARTKDPSGILKMSLPRRLVLMAFPAGLLVASCWVLIEILSNEFSAPASLWLQLCILFAGFASYVGSKQTRYFMLHRRLGISPTIMALLKKVRGRGAPAFYEQTAQMAEKFQRDINVATAKAAADKRRLARASRKKR</sequence>
<dbReference type="Proteomes" id="UP000825066">
    <property type="component" value="Chromosome"/>
</dbReference>
<proteinExistence type="predicted"/>
<organism evidence="2 3">
    <name type="scientific">Stenotrophomonas pavanii</name>
    <dbReference type="NCBI Taxonomy" id="487698"/>
    <lineage>
        <taxon>Bacteria</taxon>
        <taxon>Pseudomonadati</taxon>
        <taxon>Pseudomonadota</taxon>
        <taxon>Gammaproteobacteria</taxon>
        <taxon>Lysobacterales</taxon>
        <taxon>Lysobacteraceae</taxon>
        <taxon>Stenotrophomonas</taxon>
    </lineage>
</organism>
<evidence type="ECO:0000313" key="2">
    <source>
        <dbReference type="EMBL" id="BCX42183.1"/>
    </source>
</evidence>
<protein>
    <submittedName>
        <fullName evidence="2">Uncharacterized protein</fullName>
    </submittedName>
</protein>
<keyword evidence="1" id="KW-1133">Transmembrane helix</keyword>
<dbReference type="EMBL" id="AP024684">
    <property type="protein sequence ID" value="BCX42183.1"/>
    <property type="molecule type" value="Genomic_DNA"/>
</dbReference>
<gene>
    <name evidence="2" type="ORF">STNY_R03310</name>
</gene>
<accession>A0ABN6GM38</accession>
<keyword evidence="1" id="KW-0812">Transmembrane</keyword>
<feature type="transmembrane region" description="Helical" evidence="1">
    <location>
        <begin position="139"/>
        <end position="157"/>
    </location>
</feature>
<name>A0ABN6GM38_9GAMM</name>
<evidence type="ECO:0000313" key="3">
    <source>
        <dbReference type="Proteomes" id="UP000825066"/>
    </source>
</evidence>
<keyword evidence="1" id="KW-0472">Membrane</keyword>
<feature type="transmembrane region" description="Helical" evidence="1">
    <location>
        <begin position="29"/>
        <end position="53"/>
    </location>
</feature>
<feature type="transmembrane region" description="Helical" evidence="1">
    <location>
        <begin position="169"/>
        <end position="187"/>
    </location>
</feature>
<reference evidence="2 3" key="1">
    <citation type="submission" date="2021-05" db="EMBL/GenBank/DDBJ databases">
        <title>Complete Genome Sequence of Stenotrophomonas pavanii strain Y.</title>
        <authorList>
            <person name="Dohra H."/>
            <person name="Mohad Din A.R.J."/>
            <person name="Suzuki K."/>
            <person name="Fatma A."/>
            <person name="Honjyo M."/>
            <person name="Nishimura T."/>
            <person name="Moriuch R."/>
            <person name="Masuda K."/>
            <person name="Minoura A."/>
            <person name="Tashiro Y."/>
            <person name="Futamata H."/>
        </authorList>
    </citation>
    <scope>NUCLEOTIDE SEQUENCE [LARGE SCALE GENOMIC DNA]</scope>
    <source>
        <strain evidence="3">Y</strain>
    </source>
</reference>
<dbReference type="RefSeq" id="WP_130768695.1">
    <property type="nucleotide sequence ID" value="NZ_AP024684.1"/>
</dbReference>
<keyword evidence="3" id="KW-1185">Reference proteome</keyword>
<feature type="transmembrane region" description="Helical" evidence="1">
    <location>
        <begin position="101"/>
        <end position="118"/>
    </location>
</feature>
<feature type="transmembrane region" description="Helical" evidence="1">
    <location>
        <begin position="74"/>
        <end position="95"/>
    </location>
</feature>